<feature type="compositionally biased region" description="Basic residues" evidence="1">
    <location>
        <begin position="293"/>
        <end position="305"/>
    </location>
</feature>
<comment type="caution">
    <text evidence="2">The sequence shown here is derived from an EMBL/GenBank/DDBJ whole genome shotgun (WGS) entry which is preliminary data.</text>
</comment>
<dbReference type="EMBL" id="BLLK01000038">
    <property type="protein sequence ID" value="GFH50124.1"/>
    <property type="molecule type" value="Genomic_DNA"/>
</dbReference>
<protein>
    <submittedName>
        <fullName evidence="2">Uncharacterized protein</fullName>
    </submittedName>
</protein>
<reference evidence="2 3" key="1">
    <citation type="journal article" date="2021" name="Sci. Rep.">
        <title>The genome of the diatom Chaetoceros tenuissimus carries an ancient integrated fragment of an extant virus.</title>
        <authorList>
            <person name="Hongo Y."/>
            <person name="Kimura K."/>
            <person name="Takaki Y."/>
            <person name="Yoshida Y."/>
            <person name="Baba S."/>
            <person name="Kobayashi G."/>
            <person name="Nagasaki K."/>
            <person name="Hano T."/>
            <person name="Tomaru Y."/>
        </authorList>
    </citation>
    <scope>NUCLEOTIDE SEQUENCE [LARGE SCALE GENOMIC DNA]</scope>
    <source>
        <strain evidence="2 3">NIES-3715</strain>
    </source>
</reference>
<feature type="compositionally biased region" description="Basic residues" evidence="1">
    <location>
        <begin position="179"/>
        <end position="190"/>
    </location>
</feature>
<sequence length="316" mass="36704">MWAAVTSYLPSYMTGAPENQQAEHKHVGSLGKEQIQQSQSTFATEPTSTSYRTWLDTPLEPIEDDHSLSYCNSQMHQNVQSQVFRGKLNRRVSYIVRPQLSTPSMDPSYNTFPVYEKPHYLDTPSSPEHSRGTKSTKKKKHKKKSKRSAQAQAILDRMNNRLQNIEDRMNHVHDNIHHHRDHLQRMKSHMGKVDNALSSDSKDKRNMYKSWRNLSVVRLSTVSDDNENKEETEDTLKTVPSDDEGGDRRAVMQKKTSSKKSWRSWRKKSNNSMKSAKSEQSSEVIDLDSGKRGMMKRMSFRRKSRVQFEDDEEHEC</sequence>
<evidence type="ECO:0000256" key="1">
    <source>
        <dbReference type="SAM" id="MobiDB-lite"/>
    </source>
</evidence>
<feature type="compositionally biased region" description="Basic residues" evidence="1">
    <location>
        <begin position="256"/>
        <end position="269"/>
    </location>
</feature>
<accession>A0AAD3CQU6</accession>
<dbReference type="Proteomes" id="UP001054902">
    <property type="component" value="Unassembled WGS sequence"/>
</dbReference>
<evidence type="ECO:0000313" key="2">
    <source>
        <dbReference type="EMBL" id="GFH50124.1"/>
    </source>
</evidence>
<gene>
    <name evidence="2" type="ORF">CTEN210_06600</name>
</gene>
<feature type="compositionally biased region" description="Basic residues" evidence="1">
    <location>
        <begin position="132"/>
        <end position="147"/>
    </location>
</feature>
<feature type="region of interest" description="Disordered" evidence="1">
    <location>
        <begin position="116"/>
        <end position="150"/>
    </location>
</feature>
<feature type="region of interest" description="Disordered" evidence="1">
    <location>
        <begin position="222"/>
        <end position="316"/>
    </location>
</feature>
<evidence type="ECO:0000313" key="3">
    <source>
        <dbReference type="Proteomes" id="UP001054902"/>
    </source>
</evidence>
<name>A0AAD3CQU6_9STRA</name>
<feature type="region of interest" description="Disordered" evidence="1">
    <location>
        <begin position="179"/>
        <end position="201"/>
    </location>
</feature>
<organism evidence="2 3">
    <name type="scientific">Chaetoceros tenuissimus</name>
    <dbReference type="NCBI Taxonomy" id="426638"/>
    <lineage>
        <taxon>Eukaryota</taxon>
        <taxon>Sar</taxon>
        <taxon>Stramenopiles</taxon>
        <taxon>Ochrophyta</taxon>
        <taxon>Bacillariophyta</taxon>
        <taxon>Coscinodiscophyceae</taxon>
        <taxon>Chaetocerotophycidae</taxon>
        <taxon>Chaetocerotales</taxon>
        <taxon>Chaetocerotaceae</taxon>
        <taxon>Chaetoceros</taxon>
    </lineage>
</organism>
<dbReference type="AlphaFoldDB" id="A0AAD3CQU6"/>
<feature type="compositionally biased region" description="Acidic residues" evidence="1">
    <location>
        <begin position="224"/>
        <end position="233"/>
    </location>
</feature>
<proteinExistence type="predicted"/>
<keyword evidence="3" id="KW-1185">Reference proteome</keyword>